<accession>A0A8J9Z974</accession>
<keyword evidence="5" id="KW-1185">Reference proteome</keyword>
<dbReference type="PANTHER" id="PTHR10036:SF3">
    <property type="entry name" value="PROTEIN SLEEPLESS-RELATED"/>
    <property type="match status" value="1"/>
</dbReference>
<evidence type="ECO:0000313" key="4">
    <source>
        <dbReference type="EMBL" id="CAH1249455.1"/>
    </source>
</evidence>
<evidence type="ECO:0000313" key="5">
    <source>
        <dbReference type="Proteomes" id="UP000838412"/>
    </source>
</evidence>
<keyword evidence="3" id="KW-1133">Transmembrane helix</keyword>
<dbReference type="PANTHER" id="PTHR10036">
    <property type="entry name" value="CD59 GLYCOPROTEIN"/>
    <property type="match status" value="1"/>
</dbReference>
<dbReference type="InterPro" id="IPR045860">
    <property type="entry name" value="Snake_toxin-like_sf"/>
</dbReference>
<keyword evidence="3" id="KW-0472">Membrane</keyword>
<proteinExistence type="predicted"/>
<dbReference type="AlphaFoldDB" id="A0A8J9Z974"/>
<dbReference type="Proteomes" id="UP000838412">
    <property type="component" value="Chromosome 17"/>
</dbReference>
<feature type="transmembrane region" description="Helical" evidence="3">
    <location>
        <begin position="131"/>
        <end position="153"/>
    </location>
</feature>
<evidence type="ECO:0000256" key="2">
    <source>
        <dbReference type="ARBA" id="ARBA00023157"/>
    </source>
</evidence>
<name>A0A8J9Z974_BRALA</name>
<protein>
    <submittedName>
        <fullName evidence="4">LYPD1 protein</fullName>
    </submittedName>
</protein>
<dbReference type="CDD" id="cd23559">
    <property type="entry name" value="TFP_LU_ECD_LYPD1"/>
    <property type="match status" value="1"/>
</dbReference>
<organism evidence="4 5">
    <name type="scientific">Branchiostoma lanceolatum</name>
    <name type="common">Common lancelet</name>
    <name type="synonym">Amphioxus lanceolatum</name>
    <dbReference type="NCBI Taxonomy" id="7740"/>
    <lineage>
        <taxon>Eukaryota</taxon>
        <taxon>Metazoa</taxon>
        <taxon>Chordata</taxon>
        <taxon>Cephalochordata</taxon>
        <taxon>Leptocardii</taxon>
        <taxon>Amphioxiformes</taxon>
        <taxon>Branchiostomatidae</taxon>
        <taxon>Branchiostoma</taxon>
    </lineage>
</organism>
<keyword evidence="3" id="KW-0812">Transmembrane</keyword>
<sequence>MAGVKEYTVCLAVLFVIPTVVFGALPFQCYGCTGRYTDDCISNKDIVNCTSGQDTCMMEVINFKSSLQRRYTKMCTTRNACQQAKSRYSKGCHNAEGAICVTCCNTARCNVRPDPTYGPDWVRLSRRNAGVYVSPGGAVVMTVLTVLAMHLVFH</sequence>
<evidence type="ECO:0000256" key="1">
    <source>
        <dbReference type="ARBA" id="ARBA00022729"/>
    </source>
</evidence>
<evidence type="ECO:0000256" key="3">
    <source>
        <dbReference type="SAM" id="Phobius"/>
    </source>
</evidence>
<feature type="transmembrane region" description="Helical" evidence="3">
    <location>
        <begin position="6"/>
        <end position="27"/>
    </location>
</feature>
<dbReference type="SUPFAM" id="SSF57302">
    <property type="entry name" value="Snake toxin-like"/>
    <property type="match status" value="1"/>
</dbReference>
<dbReference type="EMBL" id="OV696702">
    <property type="protein sequence ID" value="CAH1249455.1"/>
    <property type="molecule type" value="Genomic_DNA"/>
</dbReference>
<keyword evidence="1" id="KW-0732">Signal</keyword>
<reference evidence="4" key="1">
    <citation type="submission" date="2022-01" db="EMBL/GenBank/DDBJ databases">
        <authorList>
            <person name="Braso-Vives M."/>
        </authorList>
    </citation>
    <scope>NUCLEOTIDE SEQUENCE</scope>
</reference>
<keyword evidence="2" id="KW-1015">Disulfide bond</keyword>
<gene>
    <name evidence="4" type="primary">LYPD1</name>
    <name evidence="4" type="ORF">BLAG_LOCUS10553</name>
</gene>
<dbReference type="OrthoDB" id="9978975at2759"/>
<dbReference type="Gene3D" id="2.10.60.10">
    <property type="entry name" value="CD59"/>
    <property type="match status" value="1"/>
</dbReference>